<protein>
    <submittedName>
        <fullName evidence="2">Regulator of chromosome condensation 1/beta-lactamase-inhibitor protein II</fullName>
    </submittedName>
</protein>
<name>A0AAD7VR36_9ASCO</name>
<evidence type="ECO:0000313" key="3">
    <source>
        <dbReference type="Proteomes" id="UP001217417"/>
    </source>
</evidence>
<evidence type="ECO:0000313" key="2">
    <source>
        <dbReference type="EMBL" id="KAJ8098214.1"/>
    </source>
</evidence>
<dbReference type="InterPro" id="IPR053245">
    <property type="entry name" value="MitoProcess-Associated"/>
</dbReference>
<proteinExistence type="predicted"/>
<dbReference type="GeneID" id="80883469"/>
<dbReference type="Pfam" id="PF13540">
    <property type="entry name" value="RCC1_2"/>
    <property type="match status" value="2"/>
</dbReference>
<dbReference type="PROSITE" id="PS50012">
    <property type="entry name" value="RCC1_3"/>
    <property type="match status" value="2"/>
</dbReference>
<dbReference type="SUPFAM" id="SSF50985">
    <property type="entry name" value="RCC1/BLIP-II"/>
    <property type="match status" value="1"/>
</dbReference>
<feature type="repeat" description="RCC1" evidence="1">
    <location>
        <begin position="328"/>
        <end position="390"/>
    </location>
</feature>
<accession>A0AAD7VR36</accession>
<dbReference type="PANTHER" id="PTHR47563">
    <property type="entry name" value="PROTEIN FMP25, MITOCHONDRIAL"/>
    <property type="match status" value="1"/>
</dbReference>
<dbReference type="Gene3D" id="2.130.10.30">
    <property type="entry name" value="Regulator of chromosome condensation 1/beta-lactamase-inhibitor protein II"/>
    <property type="match status" value="1"/>
</dbReference>
<feature type="repeat" description="RCC1" evidence="1">
    <location>
        <begin position="262"/>
        <end position="327"/>
    </location>
</feature>
<dbReference type="InterPro" id="IPR000408">
    <property type="entry name" value="Reg_chr_condens"/>
</dbReference>
<dbReference type="AlphaFoldDB" id="A0AAD7VR36"/>
<dbReference type="EMBL" id="JARPMG010000009">
    <property type="protein sequence ID" value="KAJ8098214.1"/>
    <property type="molecule type" value="Genomic_DNA"/>
</dbReference>
<gene>
    <name evidence="2" type="ORF">POJ06DRAFT_258872</name>
</gene>
<dbReference type="PANTHER" id="PTHR47563:SF1">
    <property type="entry name" value="PROTEIN FMP25, MITOCHONDRIAL"/>
    <property type="match status" value="1"/>
</dbReference>
<organism evidence="2 3">
    <name type="scientific">Lipomyces tetrasporus</name>
    <dbReference type="NCBI Taxonomy" id="54092"/>
    <lineage>
        <taxon>Eukaryota</taxon>
        <taxon>Fungi</taxon>
        <taxon>Dikarya</taxon>
        <taxon>Ascomycota</taxon>
        <taxon>Saccharomycotina</taxon>
        <taxon>Lipomycetes</taxon>
        <taxon>Lipomycetales</taxon>
        <taxon>Lipomycetaceae</taxon>
        <taxon>Lipomyces</taxon>
    </lineage>
</organism>
<keyword evidence="3" id="KW-1185">Reference proteome</keyword>
<dbReference type="GO" id="GO:0034551">
    <property type="term" value="P:mitochondrial respiratory chain complex III assembly"/>
    <property type="evidence" value="ECO:0007669"/>
    <property type="project" value="TreeGrafter"/>
</dbReference>
<reference evidence="2" key="1">
    <citation type="submission" date="2023-03" db="EMBL/GenBank/DDBJ databases">
        <title>Near-Complete genome sequence of Lipomyces tetrasporous NRRL Y-64009, an oleaginous yeast capable of growing on lignocellulosic hydrolysates.</title>
        <authorList>
            <consortium name="Lawrence Berkeley National Laboratory"/>
            <person name="Jagtap S.S."/>
            <person name="Liu J.-J."/>
            <person name="Walukiewicz H.E."/>
            <person name="Pangilinan J."/>
            <person name="Lipzen A."/>
            <person name="Ahrendt S."/>
            <person name="Koriabine M."/>
            <person name="Cobaugh K."/>
            <person name="Salamov A."/>
            <person name="Yoshinaga Y."/>
            <person name="Ng V."/>
            <person name="Daum C."/>
            <person name="Grigoriev I.V."/>
            <person name="Slininger P.J."/>
            <person name="Dien B.S."/>
            <person name="Jin Y.-S."/>
            <person name="Rao C.V."/>
        </authorList>
    </citation>
    <scope>NUCLEOTIDE SEQUENCE</scope>
    <source>
        <strain evidence="2">NRRL Y-64009</strain>
    </source>
</reference>
<comment type="caution">
    <text evidence="2">The sequence shown here is derived from an EMBL/GenBank/DDBJ whole genome shotgun (WGS) entry which is preliminary data.</text>
</comment>
<dbReference type="GO" id="GO:0005743">
    <property type="term" value="C:mitochondrial inner membrane"/>
    <property type="evidence" value="ECO:0007669"/>
    <property type="project" value="TreeGrafter"/>
</dbReference>
<dbReference type="Proteomes" id="UP001217417">
    <property type="component" value="Unassembled WGS sequence"/>
</dbReference>
<evidence type="ECO:0000256" key="1">
    <source>
        <dbReference type="PROSITE-ProRule" id="PRU00235"/>
    </source>
</evidence>
<sequence>MNSIASLCRAQGLSRTSTRALLNSVRATVRATVREQQSITRSIDVTNGRRGLRTAAGVGSARFAKNAAMGVLAIAGATAVTGYLISHPVFAEQAADDICVYAWGWNGKHVVAPGSKDEAIKTPRKIPYFDGMELRDLVLGDNIGVAVTARGDLLVWGDGYDPAANVPELVLRRKNIRRVQVSQDRIYALTDKGDKIYSIPYSKEEMQAVMEKEQNKLWFFSIFASYGKALGLNTVKVPLGSFESIKQIAAGDHHLVILTSGGKVYTCVTGSNPVYSTEGQLGVPILLEDDEPGSITPEHLHEVATLRGVNVVQIGAGECHTVARDDLGRVWSFGSNSHGQLGLDYTIETAFIPIPSILQLDKLYNVKGQADVVCEYVSAGGNNTLFSIRNRKKGTADLWISGSGLHGQHGNGRYLHMQGIPIRVKSLSGIQEYSEKDKKSQEILIRYLSIGKRHLAAVLDNATGADSKVQRELLIWGGNDKFQLGNGKRSNLPRPDYMKPFLYTLDKKSRKQPVAESEDIVKFENDREHLGAAKSKNGWKVEQTVVCGNYGSAVYWKC</sequence>
<dbReference type="RefSeq" id="XP_056041664.1">
    <property type="nucleotide sequence ID" value="XM_056188303.1"/>
</dbReference>
<dbReference type="InterPro" id="IPR009091">
    <property type="entry name" value="RCC1/BLIP-II"/>
</dbReference>